<reference evidence="17" key="1">
    <citation type="submission" date="2021-01" db="EMBL/GenBank/DDBJ databases">
        <authorList>
            <person name="Corre E."/>
            <person name="Pelletier E."/>
            <person name="Niang G."/>
            <person name="Scheremetjew M."/>
            <person name="Finn R."/>
            <person name="Kale V."/>
            <person name="Holt S."/>
            <person name="Cochrane G."/>
            <person name="Meng A."/>
            <person name="Brown T."/>
            <person name="Cohen L."/>
        </authorList>
    </citation>
    <scope>NUCLEOTIDE SEQUENCE</scope>
    <source>
        <strain evidence="17">308</strain>
    </source>
</reference>
<feature type="transmembrane region" description="Helical" evidence="13">
    <location>
        <begin position="218"/>
        <end position="237"/>
    </location>
</feature>
<dbReference type="GO" id="GO:0005484">
    <property type="term" value="F:SNAP receptor activity"/>
    <property type="evidence" value="ECO:0007669"/>
    <property type="project" value="InterPro"/>
</dbReference>
<feature type="domain" description="Longin" evidence="14">
    <location>
        <begin position="7"/>
        <end position="141"/>
    </location>
</feature>
<evidence type="ECO:0000256" key="7">
    <source>
        <dbReference type="ARBA" id="ARBA00022927"/>
    </source>
</evidence>
<evidence type="ECO:0000259" key="15">
    <source>
        <dbReference type="PROSITE" id="PS50892"/>
    </source>
</evidence>
<dbReference type="GO" id="GO:0000139">
    <property type="term" value="C:Golgi membrane"/>
    <property type="evidence" value="ECO:0007669"/>
    <property type="project" value="UniProtKB-SubCell"/>
</dbReference>
<evidence type="ECO:0000256" key="6">
    <source>
        <dbReference type="ARBA" id="ARBA00022824"/>
    </source>
</evidence>
<name>A0A6U5IQE0_9STRA</name>
<dbReference type="SUPFAM" id="SSF64356">
    <property type="entry name" value="SNARE-like"/>
    <property type="match status" value="1"/>
</dbReference>
<dbReference type="GO" id="GO:0006890">
    <property type="term" value="P:retrograde vesicle-mediated transport, Golgi to endoplasmic reticulum"/>
    <property type="evidence" value="ECO:0007669"/>
    <property type="project" value="InterPro"/>
</dbReference>
<keyword evidence="7" id="KW-0653">Protein transport</keyword>
<protein>
    <recommendedName>
        <fullName evidence="18">V-SNARE coiled-coil homology domain-containing protein</fullName>
    </recommendedName>
</protein>
<evidence type="ECO:0000256" key="13">
    <source>
        <dbReference type="SAM" id="Phobius"/>
    </source>
</evidence>
<dbReference type="PANTHER" id="PTHR45837">
    <property type="entry name" value="VESICLE-TRAFFICKING PROTEIN SEC22B"/>
    <property type="match status" value="1"/>
</dbReference>
<sequence>MPILLTFIARAPDGLPLVSSTPPSSTSGSTGLSPSDLEVFKRQAKSIMQSIDMSRRSGSPSKCSIESTGGYTFHYMQSAAEGVVYLALTEKSYPKRLVFLYLEEVSEAFVTDLLGEFGDKWQNEIQMSSRPYQFIKFDRVIQKKTREFVDPKSRQNTSKLNEDLADIQSIMKKNIQEVLNRGEKLEKMNDISSQLVSDSKKFKWGAKQLSYQVMLQQYGLVVVLGLSFCFVIYLKFFW</sequence>
<keyword evidence="11 13" id="KW-0472">Membrane</keyword>
<evidence type="ECO:0008006" key="18">
    <source>
        <dbReference type="Google" id="ProtNLM"/>
    </source>
</evidence>
<keyword evidence="5 13" id="KW-0812">Transmembrane</keyword>
<comment type="subcellular location">
    <subcellularLocation>
        <location evidence="1">Endoplasmic reticulum membrane</location>
        <topology evidence="1">Single-pass type IV membrane protein</topology>
    </subcellularLocation>
    <subcellularLocation>
        <location evidence="2">Golgi apparatus membrane</location>
    </subcellularLocation>
</comment>
<evidence type="ECO:0000256" key="12">
    <source>
        <dbReference type="PROSITE-ProRule" id="PRU00290"/>
    </source>
</evidence>
<evidence type="ECO:0000313" key="16">
    <source>
        <dbReference type="EMBL" id="CAD8892589.1"/>
    </source>
</evidence>
<keyword evidence="4" id="KW-0813">Transport</keyword>
<evidence type="ECO:0000259" key="14">
    <source>
        <dbReference type="PROSITE" id="PS50859"/>
    </source>
</evidence>
<feature type="domain" description="V-SNARE coiled-coil homology" evidence="15">
    <location>
        <begin position="156"/>
        <end position="216"/>
    </location>
</feature>
<dbReference type="PROSITE" id="PS50859">
    <property type="entry name" value="LONGIN"/>
    <property type="match status" value="1"/>
</dbReference>
<dbReference type="PROSITE" id="PS50892">
    <property type="entry name" value="V_SNARE"/>
    <property type="match status" value="1"/>
</dbReference>
<dbReference type="InterPro" id="IPR042855">
    <property type="entry name" value="V_SNARE_CC"/>
</dbReference>
<dbReference type="Pfam" id="PF13774">
    <property type="entry name" value="Longin"/>
    <property type="match status" value="1"/>
</dbReference>
<evidence type="ECO:0000256" key="10">
    <source>
        <dbReference type="ARBA" id="ARBA00023054"/>
    </source>
</evidence>
<dbReference type="InterPro" id="IPR011012">
    <property type="entry name" value="Longin-like_dom_sf"/>
</dbReference>
<evidence type="ECO:0000256" key="4">
    <source>
        <dbReference type="ARBA" id="ARBA00022448"/>
    </source>
</evidence>
<dbReference type="EMBL" id="HBFR01027400">
    <property type="protein sequence ID" value="CAD8892590.1"/>
    <property type="molecule type" value="Transcribed_RNA"/>
</dbReference>
<keyword evidence="10 12" id="KW-0175">Coiled coil</keyword>
<dbReference type="InterPro" id="IPR010908">
    <property type="entry name" value="Longin_dom"/>
</dbReference>
<evidence type="ECO:0000256" key="11">
    <source>
        <dbReference type="ARBA" id="ARBA00023136"/>
    </source>
</evidence>
<organism evidence="17">
    <name type="scientific">Corethron hystrix</name>
    <dbReference type="NCBI Taxonomy" id="216773"/>
    <lineage>
        <taxon>Eukaryota</taxon>
        <taxon>Sar</taxon>
        <taxon>Stramenopiles</taxon>
        <taxon>Ochrophyta</taxon>
        <taxon>Bacillariophyta</taxon>
        <taxon>Coscinodiscophyceae</taxon>
        <taxon>Corethrophycidae</taxon>
        <taxon>Corethrales</taxon>
        <taxon>Corethraceae</taxon>
        <taxon>Corethron</taxon>
    </lineage>
</organism>
<dbReference type="InterPro" id="IPR044565">
    <property type="entry name" value="Sec22"/>
</dbReference>
<evidence type="ECO:0000256" key="8">
    <source>
        <dbReference type="ARBA" id="ARBA00022989"/>
    </source>
</evidence>
<evidence type="ECO:0000256" key="2">
    <source>
        <dbReference type="ARBA" id="ARBA00004394"/>
    </source>
</evidence>
<gene>
    <name evidence="16" type="ORF">CHYS00102_LOCUS19797</name>
    <name evidence="17" type="ORF">CHYS00102_LOCUS19798</name>
</gene>
<dbReference type="Gene3D" id="1.20.5.110">
    <property type="match status" value="1"/>
</dbReference>
<dbReference type="SUPFAM" id="SSF58038">
    <property type="entry name" value="SNARE fusion complex"/>
    <property type="match status" value="1"/>
</dbReference>
<comment type="similarity">
    <text evidence="3">Belongs to the synaptobrevin family.</text>
</comment>
<dbReference type="GO" id="GO:0005789">
    <property type="term" value="C:endoplasmic reticulum membrane"/>
    <property type="evidence" value="ECO:0007669"/>
    <property type="project" value="UniProtKB-SubCell"/>
</dbReference>
<dbReference type="AlphaFoldDB" id="A0A6U5IQE0"/>
<dbReference type="EMBL" id="HBFR01027399">
    <property type="protein sequence ID" value="CAD8892589.1"/>
    <property type="molecule type" value="Transcribed_RNA"/>
</dbReference>
<evidence type="ECO:0000256" key="1">
    <source>
        <dbReference type="ARBA" id="ARBA00004163"/>
    </source>
</evidence>
<evidence type="ECO:0000256" key="3">
    <source>
        <dbReference type="ARBA" id="ARBA00008025"/>
    </source>
</evidence>
<dbReference type="CDD" id="cd14824">
    <property type="entry name" value="Longin"/>
    <property type="match status" value="1"/>
</dbReference>
<keyword evidence="6" id="KW-0256">Endoplasmic reticulum</keyword>
<dbReference type="CDD" id="cd15866">
    <property type="entry name" value="R-SNARE_SEC22"/>
    <property type="match status" value="1"/>
</dbReference>
<dbReference type="SMART" id="SM01270">
    <property type="entry name" value="Longin"/>
    <property type="match status" value="1"/>
</dbReference>
<evidence type="ECO:0000256" key="9">
    <source>
        <dbReference type="ARBA" id="ARBA00023034"/>
    </source>
</evidence>
<dbReference type="GO" id="GO:0006888">
    <property type="term" value="P:endoplasmic reticulum to Golgi vesicle-mediated transport"/>
    <property type="evidence" value="ECO:0007669"/>
    <property type="project" value="InterPro"/>
</dbReference>
<evidence type="ECO:0000256" key="5">
    <source>
        <dbReference type="ARBA" id="ARBA00022692"/>
    </source>
</evidence>
<keyword evidence="9" id="KW-0333">Golgi apparatus</keyword>
<proteinExistence type="inferred from homology"/>
<keyword evidence="8 13" id="KW-1133">Transmembrane helix</keyword>
<accession>A0A6U5IQE0</accession>
<dbReference type="GO" id="GO:0015031">
    <property type="term" value="P:protein transport"/>
    <property type="evidence" value="ECO:0007669"/>
    <property type="project" value="UniProtKB-KW"/>
</dbReference>
<dbReference type="Pfam" id="PF00957">
    <property type="entry name" value="Synaptobrevin"/>
    <property type="match status" value="1"/>
</dbReference>
<dbReference type="Gene3D" id="3.30.450.50">
    <property type="entry name" value="Longin domain"/>
    <property type="match status" value="1"/>
</dbReference>
<evidence type="ECO:0000313" key="17">
    <source>
        <dbReference type="EMBL" id="CAD8892590.1"/>
    </source>
</evidence>